<comment type="similarity">
    <text evidence="2 11">Belongs to the cation transport ATPase (P-type) (TC 3.A.3) family. Type IB subfamily.</text>
</comment>
<dbReference type="SUPFAM" id="SSF81665">
    <property type="entry name" value="Calcium ATPase, transmembrane domain M"/>
    <property type="match status" value="1"/>
</dbReference>
<feature type="transmembrane region" description="Helical" evidence="11">
    <location>
        <begin position="231"/>
        <end position="251"/>
    </location>
</feature>
<dbReference type="Pfam" id="PF00702">
    <property type="entry name" value="Hydrolase"/>
    <property type="match status" value="1"/>
</dbReference>
<keyword evidence="9 11" id="KW-1133">Transmembrane helix</keyword>
<evidence type="ECO:0000256" key="6">
    <source>
        <dbReference type="ARBA" id="ARBA00022741"/>
    </source>
</evidence>
<dbReference type="InterPro" id="IPR059000">
    <property type="entry name" value="ATPase_P-type_domA"/>
</dbReference>
<evidence type="ECO:0000256" key="8">
    <source>
        <dbReference type="ARBA" id="ARBA00022967"/>
    </source>
</evidence>
<dbReference type="InterPro" id="IPR001757">
    <property type="entry name" value="P_typ_ATPase"/>
</dbReference>
<dbReference type="SFLD" id="SFLDG00002">
    <property type="entry name" value="C1.7:_P-type_atpase_like"/>
    <property type="match status" value="1"/>
</dbReference>
<keyword evidence="3" id="KW-0813">Transport</keyword>
<evidence type="ECO:0000256" key="5">
    <source>
        <dbReference type="ARBA" id="ARBA00022723"/>
    </source>
</evidence>
<dbReference type="GO" id="GO:0055070">
    <property type="term" value="P:copper ion homeostasis"/>
    <property type="evidence" value="ECO:0007669"/>
    <property type="project" value="TreeGrafter"/>
</dbReference>
<dbReference type="NCBIfam" id="TIGR01525">
    <property type="entry name" value="ATPase-IB_hvy"/>
    <property type="match status" value="1"/>
</dbReference>
<keyword evidence="13" id="KW-0378">Hydrolase</keyword>
<feature type="domain" description="HMA" evidence="12">
    <location>
        <begin position="70"/>
        <end position="136"/>
    </location>
</feature>
<keyword evidence="5 11" id="KW-0479">Metal-binding</keyword>
<dbReference type="InterPro" id="IPR036412">
    <property type="entry name" value="HAD-like_sf"/>
</dbReference>
<keyword evidence="6 11" id="KW-0547">Nucleotide-binding</keyword>
<dbReference type="InterPro" id="IPR023214">
    <property type="entry name" value="HAD_sf"/>
</dbReference>
<dbReference type="RefSeq" id="WP_058275309.1">
    <property type="nucleotide sequence ID" value="NZ_CYPS01000067.1"/>
</dbReference>
<sequence length="826" mass="85547">MATPQTTQLKISGMSCASCVGRVEAALQSVPEVTDASVNFATETAQVTHTGPINALTDALSNAGYPAASKQTTLKIGGMTCASCVAKIENALTADPAVVDAQVNLATETAVVTFIDGATDPQKLASLSEAAGYPARVADSMTADQTDHTKSDEAHALTRTTIFAAVLALPVFILEMGGHMIPAFHHWVQATIGTQTSHLIQFALTSAILIGPGRVFYAKGIPSLMRGSPDMNALVALGTGAAYLFSVTATFAPQILPQGSANVYFEAASVIVVLILLGRVMEARAKGRTGAAIRKLVGLQPKTARVEQDGNFIDRPIADITVGDTLQIRPGERVPVDAEVLDGTSYVDESMITGEPVPVGKSPLDQVVGGTVNGTGALRVRATRVGADTVLAQVILMVEQAQGAKLPIQGLVDRITARFVPVVMAVALLTIAGWLFVGPEPALPLALVASVSVLIIACPCAMGLATPTSIMVGTGRAAELGVLFRKGDALQQLQQAKVVALDKTGTLTLGRPELESVTTANGFDRDSVLRLAAAVEARSEHPVATAITRAGPSELPKVSEFESLTGLGVRAVVEGHKLLIGSARLMEQNDITVTDLMAEANQRAEEGATPLFIAIDGQAAAMFAVADPIKPGTVQALGRLHEMGLTLAMVTGDNARTAQALADKLGIDHVTAEVLPDGKLAAINALRDTFGALAFVGDGINDAPALASADIGVAIGTGTDVAIETADVVLMSGDLRGVANAVEISRRTMRNIKQNLGWAFGYNILLIPVAAGVLYPFGGHLLSPALAAGAMALSSVFVVSNALRLRRVRASLPDTPQGHSTQTVTS</sequence>
<dbReference type="InterPro" id="IPR008250">
    <property type="entry name" value="ATPase_P-typ_transduc_dom_A_sf"/>
</dbReference>
<dbReference type="SUPFAM" id="SSF55008">
    <property type="entry name" value="HMA, heavy metal-associated domain"/>
    <property type="match status" value="2"/>
</dbReference>
<dbReference type="PRINTS" id="PR00119">
    <property type="entry name" value="CATATPASE"/>
</dbReference>
<dbReference type="FunFam" id="2.70.150.10:FF:000002">
    <property type="entry name" value="Copper-transporting ATPase 1, putative"/>
    <property type="match status" value="1"/>
</dbReference>
<feature type="transmembrane region" description="Helical" evidence="11">
    <location>
        <begin position="443"/>
        <end position="466"/>
    </location>
</feature>
<dbReference type="CDD" id="cd00371">
    <property type="entry name" value="HMA"/>
    <property type="match status" value="2"/>
</dbReference>
<dbReference type="EC" id="3.6.3.4" evidence="13"/>
<name>A0A0P1E953_9RHOB</name>
<evidence type="ECO:0000313" key="13">
    <source>
        <dbReference type="EMBL" id="CUH45377.1"/>
    </source>
</evidence>
<evidence type="ECO:0000256" key="9">
    <source>
        <dbReference type="ARBA" id="ARBA00022989"/>
    </source>
</evidence>
<dbReference type="PRINTS" id="PR00943">
    <property type="entry name" value="CUATPASE"/>
</dbReference>
<dbReference type="SUPFAM" id="SSF81653">
    <property type="entry name" value="Calcium ATPase, transduction domain A"/>
    <property type="match status" value="1"/>
</dbReference>
<dbReference type="PROSITE" id="PS01047">
    <property type="entry name" value="HMA_1"/>
    <property type="match status" value="2"/>
</dbReference>
<dbReference type="PANTHER" id="PTHR43520:SF8">
    <property type="entry name" value="P-TYPE CU(+) TRANSPORTER"/>
    <property type="match status" value="1"/>
</dbReference>
<keyword evidence="10 11" id="KW-0472">Membrane</keyword>
<dbReference type="PROSITE" id="PS00154">
    <property type="entry name" value="ATPASE_E1_E2"/>
    <property type="match status" value="1"/>
</dbReference>
<dbReference type="InterPro" id="IPR027256">
    <property type="entry name" value="P-typ_ATPase_IB"/>
</dbReference>
<dbReference type="NCBIfam" id="TIGR01511">
    <property type="entry name" value="ATPase-IB1_Cu"/>
    <property type="match status" value="1"/>
</dbReference>
<keyword evidence="14" id="KW-1185">Reference proteome</keyword>
<evidence type="ECO:0000256" key="2">
    <source>
        <dbReference type="ARBA" id="ARBA00006024"/>
    </source>
</evidence>
<dbReference type="InterPro" id="IPR018303">
    <property type="entry name" value="ATPase_P-typ_P_site"/>
</dbReference>
<evidence type="ECO:0000313" key="14">
    <source>
        <dbReference type="Proteomes" id="UP000050786"/>
    </source>
</evidence>
<accession>A0A0P1E953</accession>
<evidence type="ECO:0000256" key="4">
    <source>
        <dbReference type="ARBA" id="ARBA00022692"/>
    </source>
</evidence>
<evidence type="ECO:0000256" key="10">
    <source>
        <dbReference type="ARBA" id="ARBA00023136"/>
    </source>
</evidence>
<dbReference type="GO" id="GO:0005886">
    <property type="term" value="C:plasma membrane"/>
    <property type="evidence" value="ECO:0007669"/>
    <property type="project" value="UniProtKB-SubCell"/>
</dbReference>
<keyword evidence="4 11" id="KW-0812">Transmembrane</keyword>
<dbReference type="FunFam" id="3.30.70.100:FF:000001">
    <property type="entry name" value="ATPase copper transporting beta"/>
    <property type="match status" value="1"/>
</dbReference>
<dbReference type="AlphaFoldDB" id="A0A0P1E953"/>
<reference evidence="14" key="1">
    <citation type="submission" date="2015-09" db="EMBL/GenBank/DDBJ databases">
        <authorList>
            <person name="Rodrigo-Torres L."/>
            <person name="Arahal D.R."/>
        </authorList>
    </citation>
    <scope>NUCLEOTIDE SEQUENCE [LARGE SCALE GENOMIC DNA]</scope>
    <source>
        <strain evidence="14">CECT 4293</strain>
    </source>
</reference>
<feature type="transmembrane region" description="Helical" evidence="11">
    <location>
        <begin position="781"/>
        <end position="803"/>
    </location>
</feature>
<comment type="subcellular location">
    <subcellularLocation>
        <location evidence="11">Cell membrane</location>
    </subcellularLocation>
    <subcellularLocation>
        <location evidence="1">Endomembrane system</location>
        <topology evidence="1">Multi-pass membrane protein</topology>
    </subcellularLocation>
</comment>
<dbReference type="GO" id="GO:0005524">
    <property type="term" value="F:ATP binding"/>
    <property type="evidence" value="ECO:0007669"/>
    <property type="project" value="UniProtKB-UniRule"/>
</dbReference>
<evidence type="ECO:0000256" key="3">
    <source>
        <dbReference type="ARBA" id="ARBA00022448"/>
    </source>
</evidence>
<dbReference type="SFLD" id="SFLDS00003">
    <property type="entry name" value="Haloacid_Dehalogenase"/>
    <property type="match status" value="1"/>
</dbReference>
<dbReference type="Proteomes" id="UP000050786">
    <property type="component" value="Unassembled WGS sequence"/>
</dbReference>
<dbReference type="Gene3D" id="3.30.70.100">
    <property type="match status" value="2"/>
</dbReference>
<dbReference type="NCBIfam" id="TIGR01494">
    <property type="entry name" value="ATPase_P-type"/>
    <property type="match status" value="1"/>
</dbReference>
<dbReference type="InterPro" id="IPR006121">
    <property type="entry name" value="HMA_dom"/>
</dbReference>
<evidence type="ECO:0000256" key="11">
    <source>
        <dbReference type="RuleBase" id="RU362081"/>
    </source>
</evidence>
<dbReference type="Pfam" id="PF00122">
    <property type="entry name" value="E1-E2_ATPase"/>
    <property type="match status" value="1"/>
</dbReference>
<dbReference type="InterPro" id="IPR023299">
    <property type="entry name" value="ATPase_P-typ_cyto_dom_N"/>
</dbReference>
<dbReference type="Gene3D" id="2.70.150.10">
    <property type="entry name" value="Calcium-transporting ATPase, cytoplasmic transduction domain A"/>
    <property type="match status" value="1"/>
</dbReference>
<dbReference type="Gene3D" id="3.40.1110.10">
    <property type="entry name" value="Calcium-transporting ATPase, cytoplasmic domain N"/>
    <property type="match status" value="1"/>
</dbReference>
<feature type="transmembrane region" description="Helical" evidence="11">
    <location>
        <begin position="187"/>
        <end position="210"/>
    </location>
</feature>
<feature type="transmembrane region" description="Helical" evidence="11">
    <location>
        <begin position="160"/>
        <end position="181"/>
    </location>
</feature>
<dbReference type="GO" id="GO:0005507">
    <property type="term" value="F:copper ion binding"/>
    <property type="evidence" value="ECO:0007669"/>
    <property type="project" value="TreeGrafter"/>
</dbReference>
<feature type="transmembrane region" description="Helical" evidence="11">
    <location>
        <begin position="263"/>
        <end position="281"/>
    </location>
</feature>
<dbReference type="PROSITE" id="PS50846">
    <property type="entry name" value="HMA_2"/>
    <property type="match status" value="2"/>
</dbReference>
<feature type="domain" description="HMA" evidence="12">
    <location>
        <begin position="5"/>
        <end position="68"/>
    </location>
</feature>
<keyword evidence="7 11" id="KW-0067">ATP-binding</keyword>
<dbReference type="CDD" id="cd02094">
    <property type="entry name" value="P-type_ATPase_Cu-like"/>
    <property type="match status" value="1"/>
</dbReference>
<dbReference type="SFLD" id="SFLDF00027">
    <property type="entry name" value="p-type_atpase"/>
    <property type="match status" value="1"/>
</dbReference>
<dbReference type="Pfam" id="PF00403">
    <property type="entry name" value="HMA"/>
    <property type="match status" value="2"/>
</dbReference>
<keyword evidence="8" id="KW-1278">Translocase</keyword>
<proteinExistence type="inferred from homology"/>
<dbReference type="Gene3D" id="3.40.50.1000">
    <property type="entry name" value="HAD superfamily/HAD-like"/>
    <property type="match status" value="1"/>
</dbReference>
<evidence type="ECO:0000259" key="12">
    <source>
        <dbReference type="PROSITE" id="PS50846"/>
    </source>
</evidence>
<evidence type="ECO:0000256" key="1">
    <source>
        <dbReference type="ARBA" id="ARBA00004127"/>
    </source>
</evidence>
<dbReference type="GO" id="GO:0016887">
    <property type="term" value="F:ATP hydrolysis activity"/>
    <property type="evidence" value="ECO:0007669"/>
    <property type="project" value="InterPro"/>
</dbReference>
<keyword evidence="11" id="KW-1003">Cell membrane</keyword>
<feature type="transmembrane region" description="Helical" evidence="11">
    <location>
        <begin position="756"/>
        <end position="775"/>
    </location>
</feature>
<dbReference type="EMBL" id="CYPS01000067">
    <property type="protein sequence ID" value="CUH45377.1"/>
    <property type="molecule type" value="Genomic_DNA"/>
</dbReference>
<evidence type="ECO:0000256" key="7">
    <source>
        <dbReference type="ARBA" id="ARBA00022840"/>
    </source>
</evidence>
<dbReference type="InterPro" id="IPR023298">
    <property type="entry name" value="ATPase_P-typ_TM_dom_sf"/>
</dbReference>
<dbReference type="SUPFAM" id="SSF56784">
    <property type="entry name" value="HAD-like"/>
    <property type="match status" value="1"/>
</dbReference>
<gene>
    <name evidence="13" type="primary">actP_2</name>
    <name evidence="13" type="ORF">RUM4293_04290</name>
</gene>
<organism evidence="13 14">
    <name type="scientific">Ruegeria atlantica</name>
    <dbReference type="NCBI Taxonomy" id="81569"/>
    <lineage>
        <taxon>Bacteria</taxon>
        <taxon>Pseudomonadati</taxon>
        <taxon>Pseudomonadota</taxon>
        <taxon>Alphaproteobacteria</taxon>
        <taxon>Rhodobacterales</taxon>
        <taxon>Roseobacteraceae</taxon>
        <taxon>Ruegeria</taxon>
    </lineage>
</organism>
<protein>
    <submittedName>
        <fullName evidence="13">Copper-transporting P-type ATPase</fullName>
        <ecNumber evidence="13">3.6.3.4</ecNumber>
    </submittedName>
</protein>
<dbReference type="InterPro" id="IPR044492">
    <property type="entry name" value="P_typ_ATPase_HD_dom"/>
</dbReference>
<dbReference type="InterPro" id="IPR017969">
    <property type="entry name" value="Heavy-metal-associated_CS"/>
</dbReference>
<dbReference type="GO" id="GO:0012505">
    <property type="term" value="C:endomembrane system"/>
    <property type="evidence" value="ECO:0007669"/>
    <property type="project" value="UniProtKB-SubCell"/>
</dbReference>
<feature type="transmembrane region" description="Helical" evidence="11">
    <location>
        <begin position="415"/>
        <end position="437"/>
    </location>
</feature>
<dbReference type="InterPro" id="IPR036163">
    <property type="entry name" value="HMA_dom_sf"/>
</dbReference>
<dbReference type="GO" id="GO:0043682">
    <property type="term" value="F:P-type divalent copper transporter activity"/>
    <property type="evidence" value="ECO:0007669"/>
    <property type="project" value="TreeGrafter"/>
</dbReference>
<dbReference type="PANTHER" id="PTHR43520">
    <property type="entry name" value="ATP7, ISOFORM B"/>
    <property type="match status" value="1"/>
</dbReference>